<proteinExistence type="predicted"/>
<organism evidence="2 3">
    <name type="scientific">Stenotrophomonas beteli</name>
    <dbReference type="NCBI Taxonomy" id="3384461"/>
    <lineage>
        <taxon>Bacteria</taxon>
        <taxon>Pseudomonadati</taxon>
        <taxon>Pseudomonadota</taxon>
        <taxon>Gammaproteobacteria</taxon>
        <taxon>Lysobacterales</taxon>
        <taxon>Lysobacteraceae</taxon>
        <taxon>Stenotrophomonas</taxon>
        <taxon>Stenotrophomonas maltophilia group</taxon>
    </lineage>
</organism>
<reference evidence="2 3" key="1">
    <citation type="journal article" date="2016" name="Front. Microbiol.">
        <title>Genome Sequence of Type Strains of Genus Stenotrophomonas.</title>
        <authorList>
            <person name="Patil P.P."/>
            <person name="Midha S."/>
            <person name="Kumar S."/>
            <person name="Patil P.B."/>
        </authorList>
    </citation>
    <scope>NUCLEOTIDE SEQUENCE [LARGE SCALE GENOMIC DNA]</scope>
    <source>
        <strain evidence="2 3">LMG 978</strain>
    </source>
</reference>
<name>A0A0R0AYU9_9GAMM</name>
<feature type="domain" description="Biotin protein ligase C-terminal" evidence="1">
    <location>
        <begin position="231"/>
        <end position="256"/>
    </location>
</feature>
<dbReference type="AlphaFoldDB" id="A0A0R0AYU9"/>
<evidence type="ECO:0000313" key="2">
    <source>
        <dbReference type="EMBL" id="KRG47274.1"/>
    </source>
</evidence>
<dbReference type="Proteomes" id="UP000051757">
    <property type="component" value="Unassembled WGS sequence"/>
</dbReference>
<accession>A0A0R0AYU9</accession>
<dbReference type="EMBL" id="LLXV01000084">
    <property type="protein sequence ID" value="KRG47274.1"/>
    <property type="molecule type" value="Genomic_DNA"/>
</dbReference>
<evidence type="ECO:0000313" key="3">
    <source>
        <dbReference type="Proteomes" id="UP000051757"/>
    </source>
</evidence>
<dbReference type="InterPro" id="IPR003142">
    <property type="entry name" value="BPL_C"/>
</dbReference>
<comment type="caution">
    <text evidence="2">The sequence shown here is derived from an EMBL/GenBank/DDBJ whole genome shotgun (WGS) entry which is preliminary data.</text>
</comment>
<dbReference type="Pfam" id="PF02237">
    <property type="entry name" value="BPL_C"/>
    <property type="match status" value="1"/>
</dbReference>
<sequence>MTSKFLREHADALSKFAKESADRAQSSPEDFFLRIAAKNQEDAARAVTHQLMLEAAEDAGELVDLRLLGPKANGSISLDWFIRAMDPLSKAWKLAAHRLRYGSDAARGAGADVVSALNLKLAGIGHGSTRIFVTGNGMPDLTGESLLQATLTQIFLLLNAHQDEFYDAVDAVGGRSAHQLGEFMKELDQGGFAAQFSWQSPRGRQFWEGRPDEIVRIRMLLDTIREPDRYQETITGRVAGITDTGRLELRTDDGKVVVRFPLKLTEQVQRLTITSLATIQVQTARYWDSVQKKDIYKRQLMEVQ</sequence>
<protein>
    <recommendedName>
        <fullName evidence="1">Biotin protein ligase C-terminal domain-containing protein</fullName>
    </recommendedName>
</protein>
<dbReference type="OrthoDB" id="7056236at2"/>
<gene>
    <name evidence="2" type="ORF">ARC23_19300</name>
</gene>
<evidence type="ECO:0000259" key="1">
    <source>
        <dbReference type="Pfam" id="PF02237"/>
    </source>
</evidence>
<keyword evidence="3" id="KW-1185">Reference proteome</keyword>